<reference evidence="1 2" key="1">
    <citation type="submission" date="2018-06" db="EMBL/GenBank/DDBJ databases">
        <authorList>
            <consortium name="Pathogen Informatics"/>
            <person name="Doyle S."/>
        </authorList>
    </citation>
    <scope>NUCLEOTIDE SEQUENCE [LARGE SCALE GENOMIC DNA]</scope>
    <source>
        <strain evidence="1 2">NCTC5908</strain>
    </source>
</reference>
<dbReference type="EMBL" id="UFSP01000002">
    <property type="protein sequence ID" value="SSZ29640.1"/>
    <property type="molecule type" value="Genomic_DNA"/>
</dbReference>
<sequence>MPLKKTSLKLFTSLHANLFTLIGAVGKANVQKTVFL</sequence>
<organism evidence="1 2">
    <name type="scientific">Aggregatibacter aphrophilus</name>
    <name type="common">Haemophilus aphrophilus</name>
    <dbReference type="NCBI Taxonomy" id="732"/>
    <lineage>
        <taxon>Bacteria</taxon>
        <taxon>Pseudomonadati</taxon>
        <taxon>Pseudomonadota</taxon>
        <taxon>Gammaproteobacteria</taxon>
        <taxon>Pasteurellales</taxon>
        <taxon>Pasteurellaceae</taxon>
        <taxon>Aggregatibacter</taxon>
    </lineage>
</organism>
<gene>
    <name evidence="1" type="ORF">NCTC5908_01446</name>
</gene>
<evidence type="ECO:0000313" key="1">
    <source>
        <dbReference type="EMBL" id="SSZ29640.1"/>
    </source>
</evidence>
<dbReference type="Proteomes" id="UP000253728">
    <property type="component" value="Unassembled WGS sequence"/>
</dbReference>
<protein>
    <submittedName>
        <fullName evidence="1">Uncharacterized protein</fullName>
    </submittedName>
</protein>
<accession>A0A336N6Z9</accession>
<evidence type="ECO:0000313" key="2">
    <source>
        <dbReference type="Proteomes" id="UP000253728"/>
    </source>
</evidence>
<name>A0A336N6Z9_AGGAP</name>
<dbReference type="AlphaFoldDB" id="A0A336N6Z9"/>
<proteinExistence type="predicted"/>